<dbReference type="PANTHER" id="PTHR43161:SF12">
    <property type="entry name" value="L-ARABINITOL 4-DEHYDROGENASE"/>
    <property type="match status" value="1"/>
</dbReference>
<evidence type="ECO:0000259" key="24">
    <source>
        <dbReference type="Pfam" id="PF08240"/>
    </source>
</evidence>
<keyword evidence="14" id="KW-0406">Ion transport</keyword>
<dbReference type="GO" id="GO:0050019">
    <property type="term" value="F:L-arabinitol 4-dehydrogenase activity"/>
    <property type="evidence" value="ECO:0007669"/>
    <property type="project" value="UniProtKB-EC"/>
</dbReference>
<dbReference type="SUPFAM" id="SSF51735">
    <property type="entry name" value="NAD(P)-binding Rossmann-fold domains"/>
    <property type="match status" value="1"/>
</dbReference>
<dbReference type="GO" id="GO:0045259">
    <property type="term" value="C:proton-transporting ATP synthase complex"/>
    <property type="evidence" value="ECO:0007669"/>
    <property type="project" value="UniProtKB-KW"/>
</dbReference>
<dbReference type="InterPro" id="IPR011032">
    <property type="entry name" value="GroES-like_sf"/>
</dbReference>
<evidence type="ECO:0000256" key="10">
    <source>
        <dbReference type="ARBA" id="ARBA00022833"/>
    </source>
</evidence>
<comment type="catalytic activity">
    <reaction evidence="21">
        <text>L-arabinitol + NAD(+) = L-xylulose + NADH + H(+)</text>
        <dbReference type="Rhea" id="RHEA:16381"/>
        <dbReference type="ChEBI" id="CHEBI:15378"/>
        <dbReference type="ChEBI" id="CHEBI:17399"/>
        <dbReference type="ChEBI" id="CHEBI:18403"/>
        <dbReference type="ChEBI" id="CHEBI:57540"/>
        <dbReference type="ChEBI" id="CHEBI:57945"/>
        <dbReference type="EC" id="1.1.1.12"/>
    </reaction>
</comment>
<evidence type="ECO:0000256" key="4">
    <source>
        <dbReference type="ARBA" id="ARBA00008072"/>
    </source>
</evidence>
<dbReference type="InterPro" id="IPR013149">
    <property type="entry name" value="ADH-like_C"/>
</dbReference>
<dbReference type="Pfam" id="PF04718">
    <property type="entry name" value="ATP-synt_G"/>
    <property type="match status" value="1"/>
</dbReference>
<dbReference type="GO" id="GO:0015986">
    <property type="term" value="P:proton motive force-driven ATP synthesis"/>
    <property type="evidence" value="ECO:0007669"/>
    <property type="project" value="InterPro"/>
</dbReference>
<comment type="subcellular location">
    <subcellularLocation>
        <location evidence="2">Mitochondrion membrane</location>
    </subcellularLocation>
</comment>
<evidence type="ECO:0000256" key="5">
    <source>
        <dbReference type="ARBA" id="ARBA00011881"/>
    </source>
</evidence>
<organism evidence="25 26">
    <name type="scientific">Phialemonium atrogriseum</name>
    <dbReference type="NCBI Taxonomy" id="1093897"/>
    <lineage>
        <taxon>Eukaryota</taxon>
        <taxon>Fungi</taxon>
        <taxon>Dikarya</taxon>
        <taxon>Ascomycota</taxon>
        <taxon>Pezizomycotina</taxon>
        <taxon>Sordariomycetes</taxon>
        <taxon>Sordariomycetidae</taxon>
        <taxon>Cephalothecales</taxon>
        <taxon>Cephalothecaceae</taxon>
        <taxon>Phialemonium</taxon>
    </lineage>
</organism>
<evidence type="ECO:0000256" key="2">
    <source>
        <dbReference type="ARBA" id="ARBA00004325"/>
    </source>
</evidence>
<keyword evidence="13" id="KW-0520">NAD</keyword>
<evidence type="ECO:0000256" key="19">
    <source>
        <dbReference type="ARBA" id="ARBA00038954"/>
    </source>
</evidence>
<evidence type="ECO:0000256" key="17">
    <source>
        <dbReference type="ARBA" id="ARBA00023310"/>
    </source>
</evidence>
<dbReference type="EMBL" id="MU839009">
    <property type="protein sequence ID" value="KAK1767092.1"/>
    <property type="molecule type" value="Genomic_DNA"/>
</dbReference>
<evidence type="ECO:0000256" key="21">
    <source>
        <dbReference type="ARBA" id="ARBA00049317"/>
    </source>
</evidence>
<proteinExistence type="inferred from homology"/>
<dbReference type="Proteomes" id="UP001244011">
    <property type="component" value="Unassembled WGS sequence"/>
</dbReference>
<dbReference type="GO" id="GO:0006062">
    <property type="term" value="P:sorbitol catabolic process"/>
    <property type="evidence" value="ECO:0007669"/>
    <property type="project" value="TreeGrafter"/>
</dbReference>
<dbReference type="SUPFAM" id="SSF50129">
    <property type="entry name" value="GroES-like"/>
    <property type="match status" value="1"/>
</dbReference>
<dbReference type="Pfam" id="PF08240">
    <property type="entry name" value="ADH_N"/>
    <property type="match status" value="1"/>
</dbReference>
<evidence type="ECO:0000313" key="25">
    <source>
        <dbReference type="EMBL" id="KAK1767092.1"/>
    </source>
</evidence>
<comment type="subunit">
    <text evidence="5">Homotetramer.</text>
</comment>
<keyword evidence="10" id="KW-0862">Zinc</keyword>
<keyword evidence="11" id="KW-0054">Arabinose catabolism</keyword>
<dbReference type="PANTHER" id="PTHR43161">
    <property type="entry name" value="SORBITOL DEHYDROGENASE"/>
    <property type="match status" value="1"/>
</dbReference>
<evidence type="ECO:0000256" key="11">
    <source>
        <dbReference type="ARBA" id="ARBA00022935"/>
    </source>
</evidence>
<gene>
    <name evidence="25" type="ORF">QBC33DRAFT_451945</name>
</gene>
<sequence length="642" mass="67953">MSPSAINSAASAVSAPKASKANIGVFTNPNHDLWISDTGPTLESVQKGEGLKEGQVTIAIRSTGICGSDVHFWKHGCIGPMIVDGDHVLGHESAGEVIAVHPSVTALQVGDRVAIEPQVICNACEPCLTGRYNGCERVDFLSTPPVTGLLRRYVNHPAIWCHKIGNMSFENGALLEPLSVSLAGLQRAGLRLGDPVLVCGAGPIGLITMLCCQAAGACPLVITDIDEGRLKFAKEVCPSVITHKVERQSAEDSAKAIVAAFGGLEPTLAIECTGVESSIAAAIWAVKFGGKVFIIGVGKNEIQIPFMRASTREVDLQFQYRYSNTWPRAIRLVENGVVDLSKLVTHRFPLEDAIKAFGTASDPSTGAIKLPASSPSSNWRHLIGFNPLLAPAHSSVSGQAARSSELVPSVTPFFFLPQTVNHTYYLNANLRNPRSRNPHPPAGDMGRRIAARRLESTSTKAASEGAKEAASKAASTASEYSSKAAQGLSRVTSAAGPAILGAARGVTGALGRVGGRTGRLVAFAERQVPFVVYYSKVGLEVAKLVFQGQKMTPPSASTFQVYFQNVWKQVRNPGSLFQTAQKTTAQATSQPASVLQQARNLSSAQLLAGGVILAECLGFFTVGEMIGRFKIVGYHGETSAHH</sequence>
<evidence type="ECO:0000313" key="26">
    <source>
        <dbReference type="Proteomes" id="UP001244011"/>
    </source>
</evidence>
<evidence type="ECO:0000256" key="6">
    <source>
        <dbReference type="ARBA" id="ARBA00022448"/>
    </source>
</evidence>
<evidence type="ECO:0000256" key="13">
    <source>
        <dbReference type="ARBA" id="ARBA00023027"/>
    </source>
</evidence>
<dbReference type="InterPro" id="IPR045306">
    <property type="entry name" value="SDH-like"/>
</dbReference>
<comment type="similarity">
    <text evidence="3">Belongs to the ATPase g subunit family.</text>
</comment>
<dbReference type="AlphaFoldDB" id="A0AAJ0C1Q8"/>
<name>A0AAJ0C1Q8_9PEZI</name>
<dbReference type="RefSeq" id="XP_060283305.1">
    <property type="nucleotide sequence ID" value="XM_060424631.1"/>
</dbReference>
<evidence type="ECO:0000256" key="12">
    <source>
        <dbReference type="ARBA" id="ARBA00023002"/>
    </source>
</evidence>
<protein>
    <recommendedName>
        <fullName evidence="20">L-arabinitol 4-dehydrogenase</fullName>
        <ecNumber evidence="19">1.1.1.12</ecNumber>
    </recommendedName>
</protein>
<dbReference type="Pfam" id="PF00107">
    <property type="entry name" value="ADH_zinc_N"/>
    <property type="match status" value="1"/>
</dbReference>
<comment type="pathway">
    <text evidence="18">Carbohydrate degradation; L-arabinose degradation via L-arabinitol; D-xylulose 5-phosphate from L-arabinose (fungal route): step 2/5.</text>
</comment>
<evidence type="ECO:0000256" key="18">
    <source>
        <dbReference type="ARBA" id="ARBA00037881"/>
    </source>
</evidence>
<dbReference type="GO" id="GO:0015078">
    <property type="term" value="F:proton transmembrane transporter activity"/>
    <property type="evidence" value="ECO:0007669"/>
    <property type="project" value="InterPro"/>
</dbReference>
<comment type="similarity">
    <text evidence="4">Belongs to the zinc-containing alcohol dehydrogenase family.</text>
</comment>
<feature type="domain" description="Alcohol dehydrogenase-like C-terminal" evidence="23">
    <location>
        <begin position="203"/>
        <end position="334"/>
    </location>
</feature>
<evidence type="ECO:0000256" key="22">
    <source>
        <dbReference type="SAM" id="MobiDB-lite"/>
    </source>
</evidence>
<dbReference type="FunFam" id="3.40.50.720:FF:000068">
    <property type="entry name" value="Sorbitol dehydrogenase"/>
    <property type="match status" value="1"/>
</dbReference>
<keyword evidence="11" id="KW-0119">Carbohydrate metabolism</keyword>
<evidence type="ECO:0000256" key="9">
    <source>
        <dbReference type="ARBA" id="ARBA00022781"/>
    </source>
</evidence>
<accession>A0AAJ0C1Q8</accession>
<keyword evidence="7" id="KW-0138">CF(0)</keyword>
<keyword evidence="16" id="KW-0472">Membrane</keyword>
<evidence type="ECO:0000256" key="15">
    <source>
        <dbReference type="ARBA" id="ARBA00023128"/>
    </source>
</evidence>
<feature type="domain" description="Alcohol dehydrogenase-like N-terminal" evidence="24">
    <location>
        <begin position="53"/>
        <end position="164"/>
    </location>
</feature>
<keyword evidence="26" id="KW-1185">Reference proteome</keyword>
<keyword evidence="6" id="KW-0813">Transport</keyword>
<evidence type="ECO:0000256" key="3">
    <source>
        <dbReference type="ARBA" id="ARBA00005699"/>
    </source>
</evidence>
<dbReference type="CDD" id="cd05285">
    <property type="entry name" value="sorbitol_DH"/>
    <property type="match status" value="1"/>
</dbReference>
<evidence type="ECO:0000256" key="14">
    <source>
        <dbReference type="ARBA" id="ARBA00023065"/>
    </source>
</evidence>
<dbReference type="GO" id="GO:0003939">
    <property type="term" value="F:L-iditol 2-dehydrogenase (NAD+) activity"/>
    <property type="evidence" value="ECO:0007669"/>
    <property type="project" value="TreeGrafter"/>
</dbReference>
<feature type="region of interest" description="Disordered" evidence="22">
    <location>
        <begin position="455"/>
        <end position="476"/>
    </location>
</feature>
<evidence type="ECO:0000256" key="16">
    <source>
        <dbReference type="ARBA" id="ARBA00023136"/>
    </source>
</evidence>
<dbReference type="Gene3D" id="3.90.180.10">
    <property type="entry name" value="Medium-chain alcohol dehydrogenases, catalytic domain"/>
    <property type="match status" value="1"/>
</dbReference>
<reference evidence="25" key="1">
    <citation type="submission" date="2023-06" db="EMBL/GenBank/DDBJ databases">
        <title>Genome-scale phylogeny and comparative genomics of the fungal order Sordariales.</title>
        <authorList>
            <consortium name="Lawrence Berkeley National Laboratory"/>
            <person name="Hensen N."/>
            <person name="Bonometti L."/>
            <person name="Westerberg I."/>
            <person name="Brannstrom I.O."/>
            <person name="Guillou S."/>
            <person name="Cros-Aarteil S."/>
            <person name="Calhoun S."/>
            <person name="Haridas S."/>
            <person name="Kuo A."/>
            <person name="Mondo S."/>
            <person name="Pangilinan J."/>
            <person name="Riley R."/>
            <person name="Labutti K."/>
            <person name="Andreopoulos B."/>
            <person name="Lipzen A."/>
            <person name="Chen C."/>
            <person name="Yanf M."/>
            <person name="Daum C."/>
            <person name="Ng V."/>
            <person name="Clum A."/>
            <person name="Steindorff A."/>
            <person name="Ohm R."/>
            <person name="Martin F."/>
            <person name="Silar P."/>
            <person name="Natvig D."/>
            <person name="Lalanne C."/>
            <person name="Gautier V."/>
            <person name="Ament-Velasquez S.L."/>
            <person name="Kruys A."/>
            <person name="Hutchinson M.I."/>
            <person name="Powell A.J."/>
            <person name="Barry K."/>
            <person name="Miller A.N."/>
            <person name="Grigoriev I.V."/>
            <person name="Debuchy R."/>
            <person name="Gladieux P."/>
            <person name="Thoren M.H."/>
            <person name="Johannesson H."/>
        </authorList>
    </citation>
    <scope>NUCLEOTIDE SEQUENCE</scope>
    <source>
        <strain evidence="25">8032-3</strain>
    </source>
</reference>
<dbReference type="InterPro" id="IPR006808">
    <property type="entry name" value="ATP_synth_F0_gsu_mt"/>
</dbReference>
<dbReference type="InterPro" id="IPR013154">
    <property type="entry name" value="ADH-like_N"/>
</dbReference>
<dbReference type="Gene3D" id="3.40.50.720">
    <property type="entry name" value="NAD(P)-binding Rossmann-like Domain"/>
    <property type="match status" value="1"/>
</dbReference>
<evidence type="ECO:0000256" key="7">
    <source>
        <dbReference type="ARBA" id="ARBA00022547"/>
    </source>
</evidence>
<dbReference type="InterPro" id="IPR036291">
    <property type="entry name" value="NAD(P)-bd_dom_sf"/>
</dbReference>
<dbReference type="GeneID" id="85307818"/>
<dbReference type="GO" id="GO:0031966">
    <property type="term" value="C:mitochondrial membrane"/>
    <property type="evidence" value="ECO:0007669"/>
    <property type="project" value="UniProtKB-SubCell"/>
</dbReference>
<evidence type="ECO:0000256" key="20">
    <source>
        <dbReference type="ARBA" id="ARBA00039783"/>
    </source>
</evidence>
<keyword evidence="8" id="KW-0479">Metal-binding</keyword>
<evidence type="ECO:0000256" key="1">
    <source>
        <dbReference type="ARBA" id="ARBA00001947"/>
    </source>
</evidence>
<keyword evidence="12" id="KW-0560">Oxidoreductase</keyword>
<comment type="cofactor">
    <cofactor evidence="1">
        <name>Zn(2+)</name>
        <dbReference type="ChEBI" id="CHEBI:29105"/>
    </cofactor>
</comment>
<evidence type="ECO:0000256" key="8">
    <source>
        <dbReference type="ARBA" id="ARBA00022723"/>
    </source>
</evidence>
<dbReference type="EC" id="1.1.1.12" evidence="19"/>
<evidence type="ECO:0000259" key="23">
    <source>
        <dbReference type="Pfam" id="PF00107"/>
    </source>
</evidence>
<dbReference type="GO" id="GO:0046872">
    <property type="term" value="F:metal ion binding"/>
    <property type="evidence" value="ECO:0007669"/>
    <property type="project" value="UniProtKB-KW"/>
</dbReference>
<keyword evidence="15" id="KW-0496">Mitochondrion</keyword>
<keyword evidence="17" id="KW-0066">ATP synthesis</keyword>
<keyword evidence="9" id="KW-0375">Hydrogen ion transport</keyword>
<dbReference type="GO" id="GO:0019568">
    <property type="term" value="P:arabinose catabolic process"/>
    <property type="evidence" value="ECO:0007669"/>
    <property type="project" value="UniProtKB-KW"/>
</dbReference>
<comment type="caution">
    <text evidence="25">The sequence shown here is derived from an EMBL/GenBank/DDBJ whole genome shotgun (WGS) entry which is preliminary data.</text>
</comment>